<sequence length="99" mass="9772">MVASGADVAVVGGLRVAVEDLWGAGAVLSTLVGGRASPEASVAAAAFAAIRPRLGEEMRACSSGRELSGLGFADDVAVASELDTSSVVPSLVDGVFRPA</sequence>
<dbReference type="GO" id="GO:0050532">
    <property type="term" value="F:2-phosphosulfolactate phosphatase activity"/>
    <property type="evidence" value="ECO:0007669"/>
    <property type="project" value="InterPro"/>
</dbReference>
<name>A0A7Y9J7R2_9PSEU</name>
<dbReference type="GO" id="GO:0000287">
    <property type="term" value="F:magnesium ion binding"/>
    <property type="evidence" value="ECO:0007669"/>
    <property type="project" value="InterPro"/>
</dbReference>
<comment type="caution">
    <text evidence="2">The sequence shown here is derived from an EMBL/GenBank/DDBJ whole genome shotgun (WGS) entry which is preliminary data.</text>
</comment>
<dbReference type="InterPro" id="IPR036702">
    <property type="entry name" value="ComB-like_sf"/>
</dbReference>
<keyword evidence="3" id="KW-1185">Reference proteome</keyword>
<dbReference type="AlphaFoldDB" id="A0A7Y9J7R2"/>
<evidence type="ECO:0000256" key="1">
    <source>
        <dbReference type="ARBA" id="ARBA00021948"/>
    </source>
</evidence>
<evidence type="ECO:0000313" key="2">
    <source>
        <dbReference type="EMBL" id="NYD37659.1"/>
    </source>
</evidence>
<gene>
    <name evidence="2" type="ORF">BJ983_003761</name>
</gene>
<keyword evidence="2" id="KW-0378">Hydrolase</keyword>
<proteinExistence type="predicted"/>
<dbReference type="SUPFAM" id="SSF142823">
    <property type="entry name" value="ComB-like"/>
    <property type="match status" value="1"/>
</dbReference>
<evidence type="ECO:0000313" key="3">
    <source>
        <dbReference type="Proteomes" id="UP000535890"/>
    </source>
</evidence>
<dbReference type="RefSeq" id="WP_218890350.1">
    <property type="nucleotide sequence ID" value="NZ_BAABHP010000025.1"/>
</dbReference>
<reference evidence="2 3" key="1">
    <citation type="submission" date="2020-07" db="EMBL/GenBank/DDBJ databases">
        <title>Sequencing the genomes of 1000 actinobacteria strains.</title>
        <authorList>
            <person name="Klenk H.-P."/>
        </authorList>
    </citation>
    <scope>NUCLEOTIDE SEQUENCE [LARGE SCALE GENOMIC DNA]</scope>
    <source>
        <strain evidence="2 3">DSM 45772</strain>
    </source>
</reference>
<protein>
    <recommendedName>
        <fullName evidence="1">Probable 2-phosphosulfolactate phosphatase</fullName>
    </recommendedName>
</protein>
<organism evidence="2 3">
    <name type="scientific">Actinomycetospora corticicola</name>
    <dbReference type="NCBI Taxonomy" id="663602"/>
    <lineage>
        <taxon>Bacteria</taxon>
        <taxon>Bacillati</taxon>
        <taxon>Actinomycetota</taxon>
        <taxon>Actinomycetes</taxon>
        <taxon>Pseudonocardiales</taxon>
        <taxon>Pseudonocardiaceae</taxon>
        <taxon>Actinomycetospora</taxon>
    </lineage>
</organism>
<dbReference type="EMBL" id="JACCBN010000001">
    <property type="protein sequence ID" value="NYD37659.1"/>
    <property type="molecule type" value="Genomic_DNA"/>
</dbReference>
<accession>A0A7Y9J7R2</accession>
<dbReference type="Gene3D" id="3.90.1560.10">
    <property type="entry name" value="ComB-like"/>
    <property type="match status" value="1"/>
</dbReference>
<dbReference type="InterPro" id="IPR005238">
    <property type="entry name" value="ComB-like"/>
</dbReference>
<dbReference type="Proteomes" id="UP000535890">
    <property type="component" value="Unassembled WGS sequence"/>
</dbReference>
<dbReference type="Pfam" id="PF04029">
    <property type="entry name" value="2-ph_phosp"/>
    <property type="match status" value="1"/>
</dbReference>